<comment type="caution">
    <text evidence="1">The sequence shown here is derived from an EMBL/GenBank/DDBJ whole genome shotgun (WGS) entry which is preliminary data.</text>
</comment>
<dbReference type="Pfam" id="PF20765">
    <property type="entry name" value="Phage_tail_terminator_8"/>
    <property type="match status" value="1"/>
</dbReference>
<gene>
    <name evidence="1" type="ORF">H9746_03450</name>
</gene>
<reference evidence="1" key="1">
    <citation type="journal article" date="2021" name="PeerJ">
        <title>Extensive microbial diversity within the chicken gut microbiome revealed by metagenomics and culture.</title>
        <authorList>
            <person name="Gilroy R."/>
            <person name="Ravi A."/>
            <person name="Getino M."/>
            <person name="Pursley I."/>
            <person name="Horton D.L."/>
            <person name="Alikhan N.F."/>
            <person name="Baker D."/>
            <person name="Gharbi K."/>
            <person name="Hall N."/>
            <person name="Watson M."/>
            <person name="Adriaenssens E.M."/>
            <person name="Foster-Nyarko E."/>
            <person name="Jarju S."/>
            <person name="Secka A."/>
            <person name="Antonio M."/>
            <person name="Oren A."/>
            <person name="Chaudhuri R.R."/>
            <person name="La Ragione R."/>
            <person name="Hildebrand F."/>
            <person name="Pallen M.J."/>
        </authorList>
    </citation>
    <scope>NUCLEOTIDE SEQUENCE</scope>
    <source>
        <strain evidence="1">CHK193-4272</strain>
    </source>
</reference>
<dbReference type="EMBL" id="DXIE01000026">
    <property type="protein sequence ID" value="HIV61890.1"/>
    <property type="molecule type" value="Genomic_DNA"/>
</dbReference>
<dbReference type="InterPro" id="IPR049254">
    <property type="entry name" value="Phage_tail_terminator"/>
</dbReference>
<dbReference type="Proteomes" id="UP000886808">
    <property type="component" value="Unassembled WGS sequence"/>
</dbReference>
<name>A0A9D1TIE8_9FIRM</name>
<sequence length="150" mass="17140">MITQRMLLDAINLQLVSLGHGWAVHRDALPEQFERPCWFISAEEQERTVMTRFSDDVKQKINILCIGNLNEDNKGNADELTAMADEVIELFTNASYVKVNDRCIGIVGMKAERTAEDGFKIEMKLFFLDSARTSKELPLIEKVFTNQQVK</sequence>
<organism evidence="1 2">
    <name type="scientific">Candidatus Butyricicoccus avistercoris</name>
    <dbReference type="NCBI Taxonomy" id="2838518"/>
    <lineage>
        <taxon>Bacteria</taxon>
        <taxon>Bacillati</taxon>
        <taxon>Bacillota</taxon>
        <taxon>Clostridia</taxon>
        <taxon>Eubacteriales</taxon>
        <taxon>Butyricicoccaceae</taxon>
        <taxon>Butyricicoccus</taxon>
    </lineage>
</organism>
<proteinExistence type="predicted"/>
<dbReference type="AlphaFoldDB" id="A0A9D1TIE8"/>
<protein>
    <submittedName>
        <fullName evidence="1">Uncharacterized protein</fullName>
    </submittedName>
</protein>
<evidence type="ECO:0000313" key="1">
    <source>
        <dbReference type="EMBL" id="HIV61890.1"/>
    </source>
</evidence>
<reference evidence="1" key="2">
    <citation type="submission" date="2021-04" db="EMBL/GenBank/DDBJ databases">
        <authorList>
            <person name="Gilroy R."/>
        </authorList>
    </citation>
    <scope>NUCLEOTIDE SEQUENCE</scope>
    <source>
        <strain evidence="1">CHK193-4272</strain>
    </source>
</reference>
<evidence type="ECO:0000313" key="2">
    <source>
        <dbReference type="Proteomes" id="UP000886808"/>
    </source>
</evidence>
<accession>A0A9D1TIE8</accession>